<evidence type="ECO:0000256" key="1">
    <source>
        <dbReference type="ARBA" id="ARBA00001971"/>
    </source>
</evidence>
<reference evidence="8 10" key="1">
    <citation type="submission" date="2015-10" db="EMBL/GenBank/DDBJ databases">
        <title>The cercosporin biosynthetic gene cluster was horizontally transferred to several fungal lineages and shown to be expanded in Cercospora beticola based on microsynteny with recipient genomes.</title>
        <authorList>
            <person name="De Jonge R."/>
            <person name="Ebert M.K."/>
            <person name="Suttle J.C."/>
            <person name="Jurick Ii W.M."/>
            <person name="Secor G.A."/>
            <person name="Thomma B.P."/>
            <person name="Van De Peer Y."/>
            <person name="Bolton M.D."/>
        </authorList>
    </citation>
    <scope>NUCLEOTIDE SEQUENCE [LARGE SCALE GENOMIC DNA]</scope>
    <source>
        <strain evidence="8 10">09-40</strain>
    </source>
</reference>
<comment type="similarity">
    <text evidence="2 7">Belongs to the cytochrome P450 family.</text>
</comment>
<protein>
    <submittedName>
        <fullName evidence="8">Putative sterigmatocystin biosynthesis P450 monooxygenase STCB</fullName>
    </submittedName>
</protein>
<keyword evidence="6 7" id="KW-0349">Heme</keyword>
<dbReference type="InterPro" id="IPR001128">
    <property type="entry name" value="Cyt_P450"/>
</dbReference>
<name>A0A2G5HVC9_CERBT</name>
<dbReference type="PANTHER" id="PTHR24305:SF96">
    <property type="entry name" value="CYTOCHROME P450 MONOOXYGENASE STCB-RELATED"/>
    <property type="match status" value="1"/>
</dbReference>
<dbReference type="SUPFAM" id="SSF48264">
    <property type="entry name" value="Cytochrome P450"/>
    <property type="match status" value="1"/>
</dbReference>
<dbReference type="PRINTS" id="PR00463">
    <property type="entry name" value="EP450I"/>
</dbReference>
<accession>A0A2G5HVC9</accession>
<dbReference type="EMBL" id="LKMD01000103">
    <property type="protein sequence ID" value="PIA96243.1"/>
    <property type="molecule type" value="Genomic_DNA"/>
</dbReference>
<evidence type="ECO:0000313" key="9">
    <source>
        <dbReference type="EMBL" id="WPB06901.1"/>
    </source>
</evidence>
<dbReference type="PROSITE" id="PS00086">
    <property type="entry name" value="CYTOCHROME_P450"/>
    <property type="match status" value="1"/>
</dbReference>
<dbReference type="Gene3D" id="1.10.630.10">
    <property type="entry name" value="Cytochrome P450"/>
    <property type="match status" value="1"/>
</dbReference>
<evidence type="ECO:0000256" key="5">
    <source>
        <dbReference type="ARBA" id="ARBA00023004"/>
    </source>
</evidence>
<evidence type="ECO:0000313" key="10">
    <source>
        <dbReference type="Proteomes" id="UP000230605"/>
    </source>
</evidence>
<evidence type="ECO:0000313" key="8">
    <source>
        <dbReference type="EMBL" id="PIA96243.1"/>
    </source>
</evidence>
<dbReference type="InterPro" id="IPR002401">
    <property type="entry name" value="Cyt_P450_E_grp-I"/>
</dbReference>
<dbReference type="InterPro" id="IPR050121">
    <property type="entry name" value="Cytochrome_P450_monoxygenase"/>
</dbReference>
<evidence type="ECO:0000256" key="2">
    <source>
        <dbReference type="ARBA" id="ARBA00010617"/>
    </source>
</evidence>
<evidence type="ECO:0000313" key="11">
    <source>
        <dbReference type="Proteomes" id="UP001302367"/>
    </source>
</evidence>
<evidence type="ECO:0000256" key="7">
    <source>
        <dbReference type="RuleBase" id="RU000461"/>
    </source>
</evidence>
<dbReference type="Pfam" id="PF00067">
    <property type="entry name" value="p450"/>
    <property type="match status" value="1"/>
</dbReference>
<dbReference type="AlphaFoldDB" id="A0A2G5HVC9"/>
<dbReference type="InterPro" id="IPR036396">
    <property type="entry name" value="Cyt_P450_sf"/>
</dbReference>
<evidence type="ECO:0000256" key="6">
    <source>
        <dbReference type="PIRSR" id="PIRSR602401-1"/>
    </source>
</evidence>
<dbReference type="GO" id="GO:0004497">
    <property type="term" value="F:monooxygenase activity"/>
    <property type="evidence" value="ECO:0007669"/>
    <property type="project" value="UniProtKB-KW"/>
</dbReference>
<sequence length="495" mass="56433">MALLLEYLQGSSISLTALGIVLLGIALHRIYVGATGELSHVPGPLYSAYTNLVFKWYNLKGVRWDYVHSLHQRYGPIVRVSPSEISVATIEATKEVYKMGGKFPKTDFYQRLKGAPHLPNGIFFEIDPKAHGAHRQRTAHQFSEKSIKGMESYIRRNTDLTVQRMAEDIDATSRTDAFKWFFFMATDVIGEASFGESFKMLETGKKNQYSRDLEFIGESNLYRLELPFLIKILAPFGLAKRVTQMSKRFHEYANESLNRYWTAYREDPDNVKPTLLTKTFGMVEEGILPEDTLEIDARLNIIAGTDTTAMTSISIVYHLLQNQSMQSRLIEEIAILPKDFDDEDCRKLPYLEQVIQETLRLSPPIAMGLPRWVPPEGTELSGYFIPGGTVIGIPAYSLHRDPKIFPEPETFKPDRWEQPTAEMKDAFVAFGGGSRYCIGIHLAKMELRLVICQFYKRFPRGVELVPGFDASTKMKVFQHFLSCYRGKSFLIQEKS</sequence>
<dbReference type="PRINTS" id="PR00385">
    <property type="entry name" value="P450"/>
</dbReference>
<keyword evidence="4 7" id="KW-0560">Oxidoreductase</keyword>
<keyword evidence="3 6" id="KW-0479">Metal-binding</keyword>
<organism evidence="8 10">
    <name type="scientific">Cercospora beticola</name>
    <name type="common">Sugarbeet leaf spot fungus</name>
    <dbReference type="NCBI Taxonomy" id="122368"/>
    <lineage>
        <taxon>Eukaryota</taxon>
        <taxon>Fungi</taxon>
        <taxon>Dikarya</taxon>
        <taxon>Ascomycota</taxon>
        <taxon>Pezizomycotina</taxon>
        <taxon>Dothideomycetes</taxon>
        <taxon>Dothideomycetidae</taxon>
        <taxon>Mycosphaerellales</taxon>
        <taxon>Mycosphaerellaceae</taxon>
        <taxon>Cercospora</taxon>
    </lineage>
</organism>
<evidence type="ECO:0000256" key="4">
    <source>
        <dbReference type="ARBA" id="ARBA00023002"/>
    </source>
</evidence>
<dbReference type="GO" id="GO:0016705">
    <property type="term" value="F:oxidoreductase activity, acting on paired donors, with incorporation or reduction of molecular oxygen"/>
    <property type="evidence" value="ECO:0007669"/>
    <property type="project" value="InterPro"/>
</dbReference>
<reference evidence="9 11" key="2">
    <citation type="submission" date="2023-09" db="EMBL/GenBank/DDBJ databases">
        <title>Complete-Gapless Cercospora beticola genome.</title>
        <authorList>
            <person name="Wyatt N.A."/>
            <person name="Spanner R.E."/>
            <person name="Bolton M.D."/>
        </authorList>
    </citation>
    <scope>NUCLEOTIDE SEQUENCE [LARGE SCALE GENOMIC DNA]</scope>
    <source>
        <strain evidence="9">Cb09-40</strain>
    </source>
</reference>
<dbReference type="Proteomes" id="UP001302367">
    <property type="component" value="Chromosome 8"/>
</dbReference>
<feature type="binding site" description="axial binding residue" evidence="6">
    <location>
        <position position="437"/>
    </location>
    <ligand>
        <name>heme</name>
        <dbReference type="ChEBI" id="CHEBI:30413"/>
    </ligand>
    <ligandPart>
        <name>Fe</name>
        <dbReference type="ChEBI" id="CHEBI:18248"/>
    </ligandPart>
</feature>
<keyword evidence="11" id="KW-1185">Reference proteome</keyword>
<keyword evidence="5 6" id="KW-0408">Iron</keyword>
<comment type="cofactor">
    <cofactor evidence="1 6">
        <name>heme</name>
        <dbReference type="ChEBI" id="CHEBI:30413"/>
    </cofactor>
</comment>
<dbReference type="OrthoDB" id="1470350at2759"/>
<keyword evidence="7 8" id="KW-0503">Monooxygenase</keyword>
<proteinExistence type="inferred from homology"/>
<dbReference type="PANTHER" id="PTHR24305">
    <property type="entry name" value="CYTOCHROME P450"/>
    <property type="match status" value="1"/>
</dbReference>
<dbReference type="Proteomes" id="UP000230605">
    <property type="component" value="Chromosome 8"/>
</dbReference>
<evidence type="ECO:0000256" key="3">
    <source>
        <dbReference type="ARBA" id="ARBA00022723"/>
    </source>
</evidence>
<dbReference type="InterPro" id="IPR017972">
    <property type="entry name" value="Cyt_P450_CS"/>
</dbReference>
<dbReference type="GO" id="GO:0005506">
    <property type="term" value="F:iron ion binding"/>
    <property type="evidence" value="ECO:0007669"/>
    <property type="project" value="InterPro"/>
</dbReference>
<gene>
    <name evidence="8" type="ORF">CB0940_10194</name>
    <name evidence="9" type="ORF">RHO25_011561</name>
</gene>
<dbReference type="EMBL" id="CP134191">
    <property type="protein sequence ID" value="WPB06901.1"/>
    <property type="molecule type" value="Genomic_DNA"/>
</dbReference>
<dbReference type="GO" id="GO:0020037">
    <property type="term" value="F:heme binding"/>
    <property type="evidence" value="ECO:0007669"/>
    <property type="project" value="InterPro"/>
</dbReference>